<dbReference type="SUPFAM" id="SSF52172">
    <property type="entry name" value="CheY-like"/>
    <property type="match status" value="1"/>
</dbReference>
<dbReference type="Pfam" id="PF01627">
    <property type="entry name" value="Hpt"/>
    <property type="match status" value="1"/>
</dbReference>
<evidence type="ECO:0000259" key="15">
    <source>
        <dbReference type="PROSITE" id="PS50109"/>
    </source>
</evidence>
<evidence type="ECO:0000256" key="12">
    <source>
        <dbReference type="PROSITE-ProRule" id="PRU00110"/>
    </source>
</evidence>
<keyword evidence="8 18" id="KW-0067">ATP-binding</keyword>
<dbReference type="SMART" id="SM00448">
    <property type="entry name" value="REC"/>
    <property type="match status" value="1"/>
</dbReference>
<name>A0ABY6J756_9BACT</name>
<evidence type="ECO:0000256" key="3">
    <source>
        <dbReference type="ARBA" id="ARBA00012438"/>
    </source>
</evidence>
<accession>A0ABY6J756</accession>
<evidence type="ECO:0000256" key="2">
    <source>
        <dbReference type="ARBA" id="ARBA00004651"/>
    </source>
</evidence>
<dbReference type="GO" id="GO:0005524">
    <property type="term" value="F:ATP binding"/>
    <property type="evidence" value="ECO:0007669"/>
    <property type="project" value="UniProtKB-KW"/>
</dbReference>
<feature type="domain" description="Histidine kinase" evidence="15">
    <location>
        <begin position="238"/>
        <end position="459"/>
    </location>
</feature>
<dbReference type="InterPro" id="IPR001789">
    <property type="entry name" value="Sig_transdc_resp-reg_receiver"/>
</dbReference>
<keyword evidence="4" id="KW-1003">Cell membrane</keyword>
<feature type="modified residue" description="Phosphohistidine" evidence="12">
    <location>
        <position position="666"/>
    </location>
</feature>
<dbReference type="Gene3D" id="3.30.565.10">
    <property type="entry name" value="Histidine kinase-like ATPase, C-terminal domain"/>
    <property type="match status" value="1"/>
</dbReference>
<evidence type="ECO:0000256" key="13">
    <source>
        <dbReference type="PROSITE-ProRule" id="PRU00169"/>
    </source>
</evidence>
<evidence type="ECO:0000256" key="1">
    <source>
        <dbReference type="ARBA" id="ARBA00000085"/>
    </source>
</evidence>
<evidence type="ECO:0000256" key="4">
    <source>
        <dbReference type="ARBA" id="ARBA00022475"/>
    </source>
</evidence>
<keyword evidence="7" id="KW-0547">Nucleotide-binding</keyword>
<dbReference type="InterPro" id="IPR011006">
    <property type="entry name" value="CheY-like_superfamily"/>
</dbReference>
<dbReference type="InterPro" id="IPR036890">
    <property type="entry name" value="HATPase_C_sf"/>
</dbReference>
<keyword evidence="10" id="KW-0902">Two-component regulatory system</keyword>
<dbReference type="PROSITE" id="PS50894">
    <property type="entry name" value="HPT"/>
    <property type="match status" value="1"/>
</dbReference>
<dbReference type="SMART" id="SM00387">
    <property type="entry name" value="HATPase_c"/>
    <property type="match status" value="1"/>
</dbReference>
<dbReference type="Pfam" id="PF00072">
    <property type="entry name" value="Response_reg"/>
    <property type="match status" value="1"/>
</dbReference>
<dbReference type="InterPro" id="IPR005467">
    <property type="entry name" value="His_kinase_dom"/>
</dbReference>
<dbReference type="PANTHER" id="PTHR45339">
    <property type="entry name" value="HYBRID SIGNAL TRANSDUCTION HISTIDINE KINASE J"/>
    <property type="match status" value="1"/>
</dbReference>
<dbReference type="CDD" id="cd00082">
    <property type="entry name" value="HisKA"/>
    <property type="match status" value="1"/>
</dbReference>
<evidence type="ECO:0000256" key="5">
    <source>
        <dbReference type="ARBA" id="ARBA00022553"/>
    </source>
</evidence>
<dbReference type="PROSITE" id="PS50110">
    <property type="entry name" value="RESPONSE_REGULATORY"/>
    <property type="match status" value="1"/>
</dbReference>
<evidence type="ECO:0000313" key="18">
    <source>
        <dbReference type="EMBL" id="UYQ95473.1"/>
    </source>
</evidence>
<dbReference type="CDD" id="cd17546">
    <property type="entry name" value="REC_hyHK_CKI1_RcsC-like"/>
    <property type="match status" value="1"/>
</dbReference>
<comment type="subcellular location">
    <subcellularLocation>
        <location evidence="2">Cell membrane</location>
        <topology evidence="2">Multi-pass membrane protein</topology>
    </subcellularLocation>
</comment>
<evidence type="ECO:0000313" key="19">
    <source>
        <dbReference type="Proteomes" id="UP001162741"/>
    </source>
</evidence>
<feature type="transmembrane region" description="Helical" evidence="14">
    <location>
        <begin position="185"/>
        <end position="205"/>
    </location>
</feature>
<dbReference type="Proteomes" id="UP001162741">
    <property type="component" value="Chromosome"/>
</dbReference>
<feature type="modified residue" description="4-aspartylphosphate" evidence="13">
    <location>
        <position position="533"/>
    </location>
</feature>
<dbReference type="Gene3D" id="1.10.287.130">
    <property type="match status" value="1"/>
</dbReference>
<reference evidence="18" key="1">
    <citation type="submission" date="2022-10" db="EMBL/GenBank/DDBJ databases">
        <title>Chitinophaga sp. nov., isolated from soil.</title>
        <authorList>
            <person name="Jeon C.O."/>
        </authorList>
    </citation>
    <scope>NUCLEOTIDE SEQUENCE</scope>
    <source>
        <strain evidence="18">R8</strain>
    </source>
</reference>
<evidence type="ECO:0000256" key="11">
    <source>
        <dbReference type="ARBA" id="ARBA00023136"/>
    </source>
</evidence>
<dbReference type="Gene3D" id="1.20.120.160">
    <property type="entry name" value="HPT domain"/>
    <property type="match status" value="1"/>
</dbReference>
<evidence type="ECO:0000256" key="14">
    <source>
        <dbReference type="SAM" id="Phobius"/>
    </source>
</evidence>
<evidence type="ECO:0000256" key="7">
    <source>
        <dbReference type="ARBA" id="ARBA00022741"/>
    </source>
</evidence>
<dbReference type="PROSITE" id="PS50109">
    <property type="entry name" value="HIS_KIN"/>
    <property type="match status" value="1"/>
</dbReference>
<dbReference type="CDD" id="cd16922">
    <property type="entry name" value="HATPase_EvgS-ArcB-TorS-like"/>
    <property type="match status" value="1"/>
</dbReference>
<gene>
    <name evidence="18" type="ORF">MKQ68_10215</name>
</gene>
<keyword evidence="6 14" id="KW-0812">Transmembrane</keyword>
<dbReference type="RefSeq" id="WP_264283202.1">
    <property type="nucleotide sequence ID" value="NZ_CP107006.1"/>
</dbReference>
<sequence length="722" mass="81221">MTQKRFIYLIIAAFITGTTLMLYIHYNSSRNINNLVDGNAKLLRELRLGNCLGEVERDIIWVESRIRAAIATDDTSHIEGVNLKIAEVESLLDTIEDANVDPAAVKHIERLGFLAREKLTAKNKLMHEFFRSGHMDDTSLIANPRAREISNEISQVTRAIFDSRQSYLTVLSTSIEADGKKALQWNIILIVIVVLAAGAVFWFIIDRYSQQSALIVRLDASEKKVRETAQIKENFLANMSHEIRTPLNAMLGFTNLLKVRQLDGQSQQFVGAIQSAGENLMTIVNDILDLSKIEAGMMRIETSTFSVRGLLHSVETLFSEKVREKELRFAVDIDKGIPDTLIGDPVRLTQILVNLIENAIKFTDKGAVNIRVENKETDGSKITLGFLVQDTGIGIDPKKLAAIFERFLQAEDSITRRYGGTGLGLSIVKKLVELQRGEVSVESTPGKGTSFRVSIPYRISTEQFTLKLVQDVTPYKREGSAPVHLLVVDDNRMNQELMRHLLAQWQLNFDIAGDGMTALNMLQEKHYDLVLMDIQMPGMDGYTAAQSIRQQLHLNVPIIAMTAHAMAGEREKCLSYGMNDYISKPVNERILHDLIIQFTGGREQPASATQQYQYINLGYLQSVSKGNRNYEKKATCQFIEMIPEELQLMQQAIGQHDVPALHRTAHSMKTSVSIMGLTERLQRLLDLLEYTTGKDEASTAFMELRNICEGALEEARHFHARL</sequence>
<dbReference type="EC" id="2.7.13.3" evidence="3"/>
<dbReference type="InterPro" id="IPR004358">
    <property type="entry name" value="Sig_transdc_His_kin-like_C"/>
</dbReference>
<evidence type="ECO:0000256" key="8">
    <source>
        <dbReference type="ARBA" id="ARBA00022840"/>
    </source>
</evidence>
<dbReference type="SUPFAM" id="SSF47226">
    <property type="entry name" value="Histidine-containing phosphotransfer domain, HPT domain"/>
    <property type="match status" value="1"/>
</dbReference>
<evidence type="ECO:0000259" key="17">
    <source>
        <dbReference type="PROSITE" id="PS50894"/>
    </source>
</evidence>
<feature type="domain" description="Response regulatory" evidence="16">
    <location>
        <begin position="484"/>
        <end position="599"/>
    </location>
</feature>
<dbReference type="InterPro" id="IPR003594">
    <property type="entry name" value="HATPase_dom"/>
</dbReference>
<protein>
    <recommendedName>
        <fullName evidence="3">histidine kinase</fullName>
        <ecNumber evidence="3">2.7.13.3</ecNumber>
    </recommendedName>
</protein>
<keyword evidence="5 13" id="KW-0597">Phosphoprotein</keyword>
<dbReference type="SUPFAM" id="SSF47384">
    <property type="entry name" value="Homodimeric domain of signal transducing histidine kinase"/>
    <property type="match status" value="1"/>
</dbReference>
<keyword evidence="9 14" id="KW-1133">Transmembrane helix</keyword>
<dbReference type="InterPro" id="IPR003661">
    <property type="entry name" value="HisK_dim/P_dom"/>
</dbReference>
<dbReference type="PRINTS" id="PR00344">
    <property type="entry name" value="BCTRLSENSOR"/>
</dbReference>
<feature type="transmembrane region" description="Helical" evidence="14">
    <location>
        <begin position="6"/>
        <end position="24"/>
    </location>
</feature>
<keyword evidence="19" id="KW-1185">Reference proteome</keyword>
<comment type="catalytic activity">
    <reaction evidence="1">
        <text>ATP + protein L-histidine = ADP + protein N-phospho-L-histidine.</text>
        <dbReference type="EC" id="2.7.13.3"/>
    </reaction>
</comment>
<proteinExistence type="predicted"/>
<dbReference type="InterPro" id="IPR036097">
    <property type="entry name" value="HisK_dim/P_sf"/>
</dbReference>
<dbReference type="Pfam" id="PF02518">
    <property type="entry name" value="HATPase_c"/>
    <property type="match status" value="1"/>
</dbReference>
<dbReference type="SUPFAM" id="SSF55874">
    <property type="entry name" value="ATPase domain of HSP90 chaperone/DNA topoisomerase II/histidine kinase"/>
    <property type="match status" value="1"/>
</dbReference>
<organism evidence="18 19">
    <name type="scientific">Chitinophaga horti</name>
    <dbReference type="NCBI Taxonomy" id="2920382"/>
    <lineage>
        <taxon>Bacteria</taxon>
        <taxon>Pseudomonadati</taxon>
        <taxon>Bacteroidota</taxon>
        <taxon>Chitinophagia</taxon>
        <taxon>Chitinophagales</taxon>
        <taxon>Chitinophagaceae</taxon>
        <taxon>Chitinophaga</taxon>
    </lineage>
</organism>
<dbReference type="PANTHER" id="PTHR45339:SF1">
    <property type="entry name" value="HYBRID SIGNAL TRANSDUCTION HISTIDINE KINASE J"/>
    <property type="match status" value="1"/>
</dbReference>
<evidence type="ECO:0000256" key="10">
    <source>
        <dbReference type="ARBA" id="ARBA00023012"/>
    </source>
</evidence>
<evidence type="ECO:0000256" key="9">
    <source>
        <dbReference type="ARBA" id="ARBA00022989"/>
    </source>
</evidence>
<evidence type="ECO:0000256" key="6">
    <source>
        <dbReference type="ARBA" id="ARBA00022692"/>
    </source>
</evidence>
<dbReference type="Pfam" id="PF00512">
    <property type="entry name" value="HisKA"/>
    <property type="match status" value="1"/>
</dbReference>
<evidence type="ECO:0000259" key="16">
    <source>
        <dbReference type="PROSITE" id="PS50110"/>
    </source>
</evidence>
<dbReference type="InterPro" id="IPR036641">
    <property type="entry name" value="HPT_dom_sf"/>
</dbReference>
<dbReference type="InterPro" id="IPR008207">
    <property type="entry name" value="Sig_transdc_His_kin_Hpt_dom"/>
</dbReference>
<keyword evidence="11 14" id="KW-0472">Membrane</keyword>
<dbReference type="SMART" id="SM00388">
    <property type="entry name" value="HisKA"/>
    <property type="match status" value="1"/>
</dbReference>
<feature type="domain" description="HPt" evidence="17">
    <location>
        <begin position="627"/>
        <end position="722"/>
    </location>
</feature>
<dbReference type="Gene3D" id="3.40.50.2300">
    <property type="match status" value="1"/>
</dbReference>
<dbReference type="EMBL" id="CP107006">
    <property type="protein sequence ID" value="UYQ95473.1"/>
    <property type="molecule type" value="Genomic_DNA"/>
</dbReference>